<dbReference type="Proteomes" id="UP001234297">
    <property type="component" value="Chromosome 2"/>
</dbReference>
<sequence length="115" mass="12506">MRWGALGLAVARSGADLGPKIAVEDEKGIKTTVKAGKAFPLFLSMKRRKRELGVSPFSSWFSPFSSKKKFEGEEPGHQSMEGSPLFFVGEKKEQGGGEGAIEGFGEILPFWNPLC</sequence>
<gene>
    <name evidence="1" type="ORF">MRB53_006233</name>
</gene>
<dbReference type="EMBL" id="CM056810">
    <property type="protein sequence ID" value="KAJ8644485.1"/>
    <property type="molecule type" value="Genomic_DNA"/>
</dbReference>
<protein>
    <submittedName>
        <fullName evidence="1">Uncharacterized protein</fullName>
    </submittedName>
</protein>
<proteinExistence type="predicted"/>
<reference evidence="1 2" key="1">
    <citation type="journal article" date="2022" name="Hortic Res">
        <title>A haplotype resolved chromosomal level avocado genome allows analysis of novel avocado genes.</title>
        <authorList>
            <person name="Nath O."/>
            <person name="Fletcher S.J."/>
            <person name="Hayward A."/>
            <person name="Shaw L.M."/>
            <person name="Masouleh A.K."/>
            <person name="Furtado A."/>
            <person name="Henry R.J."/>
            <person name="Mitter N."/>
        </authorList>
    </citation>
    <scope>NUCLEOTIDE SEQUENCE [LARGE SCALE GENOMIC DNA]</scope>
    <source>
        <strain evidence="2">cv. Hass</strain>
    </source>
</reference>
<accession>A0ACC2MFL1</accession>
<comment type="caution">
    <text evidence="1">The sequence shown here is derived from an EMBL/GenBank/DDBJ whole genome shotgun (WGS) entry which is preliminary data.</text>
</comment>
<name>A0ACC2MFL1_PERAE</name>
<organism evidence="1 2">
    <name type="scientific">Persea americana</name>
    <name type="common">Avocado</name>
    <dbReference type="NCBI Taxonomy" id="3435"/>
    <lineage>
        <taxon>Eukaryota</taxon>
        <taxon>Viridiplantae</taxon>
        <taxon>Streptophyta</taxon>
        <taxon>Embryophyta</taxon>
        <taxon>Tracheophyta</taxon>
        <taxon>Spermatophyta</taxon>
        <taxon>Magnoliopsida</taxon>
        <taxon>Magnoliidae</taxon>
        <taxon>Laurales</taxon>
        <taxon>Lauraceae</taxon>
        <taxon>Persea</taxon>
    </lineage>
</organism>
<keyword evidence="2" id="KW-1185">Reference proteome</keyword>
<evidence type="ECO:0000313" key="1">
    <source>
        <dbReference type="EMBL" id="KAJ8644485.1"/>
    </source>
</evidence>
<evidence type="ECO:0000313" key="2">
    <source>
        <dbReference type="Proteomes" id="UP001234297"/>
    </source>
</evidence>